<dbReference type="AlphaFoldDB" id="A0A9N9P2B3"/>
<comment type="caution">
    <text evidence="2">The sequence shown here is derived from an EMBL/GenBank/DDBJ whole genome shotgun (WGS) entry which is preliminary data.</text>
</comment>
<protein>
    <submittedName>
        <fullName evidence="2">6087_t:CDS:1</fullName>
    </submittedName>
</protein>
<feature type="non-terminal residue" evidence="2">
    <location>
        <position position="75"/>
    </location>
</feature>
<feature type="non-terminal residue" evidence="2">
    <location>
        <position position="1"/>
    </location>
</feature>
<evidence type="ECO:0000256" key="1">
    <source>
        <dbReference type="SAM" id="MobiDB-lite"/>
    </source>
</evidence>
<gene>
    <name evidence="2" type="ORF">DERYTH_LOCUS22397</name>
</gene>
<dbReference type="EMBL" id="CAJVPY010031002">
    <property type="protein sequence ID" value="CAG8796038.1"/>
    <property type="molecule type" value="Genomic_DNA"/>
</dbReference>
<evidence type="ECO:0000313" key="2">
    <source>
        <dbReference type="EMBL" id="CAG8796038.1"/>
    </source>
</evidence>
<feature type="region of interest" description="Disordered" evidence="1">
    <location>
        <begin position="1"/>
        <end position="22"/>
    </location>
</feature>
<evidence type="ECO:0000313" key="3">
    <source>
        <dbReference type="Proteomes" id="UP000789405"/>
    </source>
</evidence>
<name>A0A9N9P2B3_9GLOM</name>
<proteinExistence type="predicted"/>
<dbReference type="Proteomes" id="UP000789405">
    <property type="component" value="Unassembled WGS sequence"/>
</dbReference>
<sequence length="75" mass="8768">DESQEHFIDIQISSDDENNDNDPVLDFEQDLYEQALFSTELESDPWKEFNAEDIPVLQKINYEKTGGEFTEEIPL</sequence>
<organism evidence="2 3">
    <name type="scientific">Dentiscutata erythropus</name>
    <dbReference type="NCBI Taxonomy" id="1348616"/>
    <lineage>
        <taxon>Eukaryota</taxon>
        <taxon>Fungi</taxon>
        <taxon>Fungi incertae sedis</taxon>
        <taxon>Mucoromycota</taxon>
        <taxon>Glomeromycotina</taxon>
        <taxon>Glomeromycetes</taxon>
        <taxon>Diversisporales</taxon>
        <taxon>Gigasporaceae</taxon>
        <taxon>Dentiscutata</taxon>
    </lineage>
</organism>
<accession>A0A9N9P2B3</accession>
<reference evidence="2" key="1">
    <citation type="submission" date="2021-06" db="EMBL/GenBank/DDBJ databases">
        <authorList>
            <person name="Kallberg Y."/>
            <person name="Tangrot J."/>
            <person name="Rosling A."/>
        </authorList>
    </citation>
    <scope>NUCLEOTIDE SEQUENCE</scope>
    <source>
        <strain evidence="2">MA453B</strain>
    </source>
</reference>
<keyword evidence="3" id="KW-1185">Reference proteome</keyword>